<evidence type="ECO:0000313" key="2">
    <source>
        <dbReference type="EMBL" id="KOO31772.1"/>
    </source>
</evidence>
<reference evidence="3" key="1">
    <citation type="journal article" date="2015" name="PLoS Genet.">
        <title>Genome Sequence and Transcriptome Analyses of Chrysochromulina tobin: Metabolic Tools for Enhanced Algal Fitness in the Prominent Order Prymnesiales (Haptophyceae).</title>
        <authorList>
            <person name="Hovde B.T."/>
            <person name="Deodato C.R."/>
            <person name="Hunsperger H.M."/>
            <person name="Ryken S.A."/>
            <person name="Yost W."/>
            <person name="Jha R.K."/>
            <person name="Patterson J."/>
            <person name="Monnat R.J. Jr."/>
            <person name="Barlow S.B."/>
            <person name="Starkenburg S.R."/>
            <person name="Cattolico R.A."/>
        </authorList>
    </citation>
    <scope>NUCLEOTIDE SEQUENCE</scope>
    <source>
        <strain evidence="3">CCMP291</strain>
    </source>
</reference>
<feature type="compositionally biased region" description="Basic and acidic residues" evidence="1">
    <location>
        <begin position="16"/>
        <end position="27"/>
    </location>
</feature>
<organism evidence="2 3">
    <name type="scientific">Chrysochromulina tobinii</name>
    <dbReference type="NCBI Taxonomy" id="1460289"/>
    <lineage>
        <taxon>Eukaryota</taxon>
        <taxon>Haptista</taxon>
        <taxon>Haptophyta</taxon>
        <taxon>Prymnesiophyceae</taxon>
        <taxon>Prymnesiales</taxon>
        <taxon>Chrysochromulinaceae</taxon>
        <taxon>Chrysochromulina</taxon>
    </lineage>
</organism>
<dbReference type="PANTHER" id="PTHR21148">
    <property type="entry name" value="THIOREDOXIN DOMAIN-CONTAINING PROTEIN 9"/>
    <property type="match status" value="1"/>
</dbReference>
<protein>
    <submittedName>
        <fullName evidence="2">ATP binding protein</fullName>
    </submittedName>
</protein>
<comment type="caution">
    <text evidence="2">The sequence shown here is derived from an EMBL/GenBank/DDBJ whole genome shotgun (WGS) entry which is preliminary data.</text>
</comment>
<gene>
    <name evidence="2" type="ORF">Ctob_007402</name>
</gene>
<dbReference type="OrthoDB" id="10257948at2759"/>
<dbReference type="SUPFAM" id="SSF52833">
    <property type="entry name" value="Thioredoxin-like"/>
    <property type="match status" value="1"/>
</dbReference>
<accession>A0A0M0JZK2</accession>
<evidence type="ECO:0000256" key="1">
    <source>
        <dbReference type="SAM" id="MobiDB-lite"/>
    </source>
</evidence>
<dbReference type="AlphaFoldDB" id="A0A0M0JZK2"/>
<feature type="compositionally biased region" description="Acidic residues" evidence="1">
    <location>
        <begin position="269"/>
        <end position="282"/>
    </location>
</feature>
<dbReference type="Proteomes" id="UP000037460">
    <property type="component" value="Unassembled WGS sequence"/>
</dbReference>
<evidence type="ECO:0000313" key="3">
    <source>
        <dbReference type="Proteomes" id="UP000037460"/>
    </source>
</evidence>
<proteinExistence type="predicted"/>
<feature type="region of interest" description="Disordered" evidence="1">
    <location>
        <begin position="259"/>
        <end position="282"/>
    </location>
</feature>
<keyword evidence="3" id="KW-1185">Reference proteome</keyword>
<sequence>MASGFNTRLNGEDNYDAARRGEGTSQVEKKIDSAMEGMHAEDHPDLVATIKTAQQAEEIAKEEVEQAWLAAKADGTVQAMKGEITRARLDAVAPQETDNEIEALRKLRLAQMRGRAELRAQWLERGHGTYVALEQESSFLQALPKHERTVCALCMAGSLDGELLHTHMRALARVHMEAYFCWLDPERAPVMMGMVDVGRLPALLLCLNGKVVHALHGIDRSFTTEGVAYELGQHKLVDFEEGLCYSSVKGGCTTATANHSTSGRHVLDDPDDDLDDDIDIDE</sequence>
<name>A0A0M0JZK2_9EUKA</name>
<feature type="region of interest" description="Disordered" evidence="1">
    <location>
        <begin position="1"/>
        <end position="27"/>
    </location>
</feature>
<dbReference type="EMBL" id="JWZX01001935">
    <property type="protein sequence ID" value="KOO31772.1"/>
    <property type="molecule type" value="Genomic_DNA"/>
</dbReference>
<dbReference type="InterPro" id="IPR036249">
    <property type="entry name" value="Thioredoxin-like_sf"/>
</dbReference>
<dbReference type="Gene3D" id="3.40.30.10">
    <property type="entry name" value="Glutaredoxin"/>
    <property type="match status" value="1"/>
</dbReference>